<dbReference type="Proteomes" id="UP001330184">
    <property type="component" value="Chromosome"/>
</dbReference>
<gene>
    <name evidence="2" type="ORF">MACH07_09300</name>
</gene>
<organism evidence="2 3">
    <name type="scientific">Flagellimonas marinaquae</name>
    <dbReference type="NCBI Taxonomy" id="254955"/>
    <lineage>
        <taxon>Bacteria</taxon>
        <taxon>Pseudomonadati</taxon>
        <taxon>Bacteroidota</taxon>
        <taxon>Flavobacteriia</taxon>
        <taxon>Flavobacteriales</taxon>
        <taxon>Flavobacteriaceae</taxon>
        <taxon>Flagellimonas</taxon>
    </lineage>
</organism>
<dbReference type="InterPro" id="IPR019619">
    <property type="entry name" value="DUF2490"/>
</dbReference>
<dbReference type="Pfam" id="PF10677">
    <property type="entry name" value="DUF2490"/>
    <property type="match status" value="1"/>
</dbReference>
<protein>
    <recommendedName>
        <fullName evidence="4">DUF2490 domain-containing protein</fullName>
    </recommendedName>
</protein>
<accession>A0AA48HH28</accession>
<name>A0AA48HH28_9FLAO</name>
<feature type="chain" id="PRO_5041205507" description="DUF2490 domain-containing protein" evidence="1">
    <location>
        <begin position="25"/>
        <end position="230"/>
    </location>
</feature>
<evidence type="ECO:0000313" key="3">
    <source>
        <dbReference type="Proteomes" id="UP001330184"/>
    </source>
</evidence>
<dbReference type="AlphaFoldDB" id="A0AA48HH28"/>
<evidence type="ECO:0000313" key="2">
    <source>
        <dbReference type="EMBL" id="BDW92098.1"/>
    </source>
</evidence>
<evidence type="ECO:0000256" key="1">
    <source>
        <dbReference type="SAM" id="SignalP"/>
    </source>
</evidence>
<keyword evidence="3" id="KW-1185">Reference proteome</keyword>
<feature type="signal peptide" evidence="1">
    <location>
        <begin position="1"/>
        <end position="24"/>
    </location>
</feature>
<dbReference type="EMBL" id="AP027268">
    <property type="protein sequence ID" value="BDW92098.1"/>
    <property type="molecule type" value="Genomic_DNA"/>
</dbReference>
<proteinExistence type="predicted"/>
<evidence type="ECO:0008006" key="4">
    <source>
        <dbReference type="Google" id="ProtNLM"/>
    </source>
</evidence>
<sequence>MTMCCTKRLLLFVLLLSVSPTIWAQKNLTAYLQPQIAVNYKIAGSYSQNFSLASRNYIFSNEDFLLRARQLDLAHFSNLNIRDNQSIALGVQYRFRNNFEDKENELRTTQQYNIAQRPNAIRYGHRIRAEQRITQSLTTHRFRYRYAMDFPLIGEKLDLGEPYFVGSLENLLSVAKGTSPQYDTRLSGQVGWQLQGGLKLQMGIEYRLEDYSSSLPQNILFLLTSMQLSL</sequence>
<keyword evidence="1" id="KW-0732">Signal</keyword>
<reference evidence="2 3" key="1">
    <citation type="submission" date="2023-01" db="EMBL/GenBank/DDBJ databases">
        <title>Complete genome sequence of Muricauda aquimarina strain IFOP_LL357.</title>
        <authorList>
            <person name="Gajardo G."/>
            <person name="Ueki S."/>
            <person name="Maruyama F."/>
        </authorList>
    </citation>
    <scope>NUCLEOTIDE SEQUENCE [LARGE SCALE GENOMIC DNA]</scope>
    <source>
        <strain evidence="2 3">IFOP_LL357</strain>
    </source>
</reference>